<gene>
    <name evidence="8" type="ORF">EDB95_4777</name>
</gene>
<sequence length="582" mass="65477">MKKLIYALAAIVILASCNKRLNEYNPSNTTADALWSTPQGFVTAVNGAYSWIPFLYGNNENGLFLAEPGTDLWYNYNKVSYDIDLTQYQAFTSASNPCLGVWTTLYKAINQCNAGIGRIDQPTWPSQTIRNERLAELRFLRGFYYWWVVESFGNVILDTVETTTVTLTAQRSPVTAFYDLIIRDLQYAAANLPVTYGNGWEYGRATQGSAEAMLARAYLSRAYYATGADAQTYFKAAHDAAVLVINNQAQYQVSLYQNYASLWDPNNRDPNNATHNQEALFVATFSTNTALDINSNADRTHMWFLTNYSGYSGSSIPGLGISLLYGNDQKNRRFMPTRALLDFYNDTIDARYTGSFQEVWLCNKAYTWTSTDAAYWHKAPSLVGHVMKIGDTALYITKHVVPNQSFRPYAVFDVDTTYFPSSGKINYGDRYVVLKKYLDPLTRTGLTSYPGYLDVIILRLGEMYLDAAEADLQMSNTTEAAQYINVLRTRAAVKTPVDYTAAMQVQSSQITLDFILDERAREMCGEYCRWFDLKRTGKLGSRIAAYNPDVTGFIPDYALRPVPLSEIQALSNGAEFGQNPGY</sequence>
<accession>A0A4R8DGY0</accession>
<comment type="caution">
    <text evidence="8">The sequence shown here is derived from an EMBL/GenBank/DDBJ whole genome shotgun (WGS) entry which is preliminary data.</text>
</comment>
<dbReference type="EMBL" id="SODV01000002">
    <property type="protein sequence ID" value="TDW96941.1"/>
    <property type="molecule type" value="Genomic_DNA"/>
</dbReference>
<name>A0A4R8DGY0_9BACT</name>
<dbReference type="InterPro" id="IPR033985">
    <property type="entry name" value="SusD-like_N"/>
</dbReference>
<comment type="similarity">
    <text evidence="2">Belongs to the SusD family.</text>
</comment>
<evidence type="ECO:0000256" key="5">
    <source>
        <dbReference type="ARBA" id="ARBA00023237"/>
    </source>
</evidence>
<keyword evidence="4" id="KW-0472">Membrane</keyword>
<keyword evidence="9" id="KW-1185">Reference proteome</keyword>
<dbReference type="Proteomes" id="UP000294498">
    <property type="component" value="Unassembled WGS sequence"/>
</dbReference>
<dbReference type="PROSITE" id="PS51257">
    <property type="entry name" value="PROKAR_LIPOPROTEIN"/>
    <property type="match status" value="1"/>
</dbReference>
<reference evidence="8 9" key="1">
    <citation type="submission" date="2019-03" db="EMBL/GenBank/DDBJ databases">
        <title>Genomic Encyclopedia of Type Strains, Phase IV (KMG-IV): sequencing the most valuable type-strain genomes for metagenomic binning, comparative biology and taxonomic classification.</title>
        <authorList>
            <person name="Goeker M."/>
        </authorList>
    </citation>
    <scope>NUCLEOTIDE SEQUENCE [LARGE SCALE GENOMIC DNA]</scope>
    <source>
        <strain evidence="8 9">DSM 100059</strain>
    </source>
</reference>
<evidence type="ECO:0000256" key="1">
    <source>
        <dbReference type="ARBA" id="ARBA00004442"/>
    </source>
</evidence>
<evidence type="ECO:0000259" key="6">
    <source>
        <dbReference type="Pfam" id="PF07980"/>
    </source>
</evidence>
<keyword evidence="5" id="KW-0998">Cell outer membrane</keyword>
<evidence type="ECO:0000256" key="3">
    <source>
        <dbReference type="ARBA" id="ARBA00022729"/>
    </source>
</evidence>
<feature type="domain" description="RagB/SusD" evidence="6">
    <location>
        <begin position="425"/>
        <end position="582"/>
    </location>
</feature>
<protein>
    <submittedName>
        <fullName evidence="8">Putative outer membrane starch-binding protein</fullName>
    </submittedName>
</protein>
<dbReference type="InterPro" id="IPR012944">
    <property type="entry name" value="SusD_RagB_dom"/>
</dbReference>
<dbReference type="SUPFAM" id="SSF48452">
    <property type="entry name" value="TPR-like"/>
    <property type="match status" value="1"/>
</dbReference>
<feature type="domain" description="SusD-like N-terminal" evidence="7">
    <location>
        <begin position="88"/>
        <end position="219"/>
    </location>
</feature>
<organism evidence="8 9">
    <name type="scientific">Dinghuibacter silviterrae</name>
    <dbReference type="NCBI Taxonomy" id="1539049"/>
    <lineage>
        <taxon>Bacteria</taxon>
        <taxon>Pseudomonadati</taxon>
        <taxon>Bacteroidota</taxon>
        <taxon>Chitinophagia</taxon>
        <taxon>Chitinophagales</taxon>
        <taxon>Chitinophagaceae</taxon>
        <taxon>Dinghuibacter</taxon>
    </lineage>
</organism>
<keyword evidence="3" id="KW-0732">Signal</keyword>
<dbReference type="RefSeq" id="WP_133998282.1">
    <property type="nucleotide sequence ID" value="NZ_SODV01000002.1"/>
</dbReference>
<proteinExistence type="inferred from homology"/>
<dbReference type="Pfam" id="PF07980">
    <property type="entry name" value="SusD_RagB"/>
    <property type="match status" value="1"/>
</dbReference>
<dbReference type="Gene3D" id="1.25.40.390">
    <property type="match status" value="1"/>
</dbReference>
<comment type="subcellular location">
    <subcellularLocation>
        <location evidence="1">Cell outer membrane</location>
    </subcellularLocation>
</comment>
<dbReference type="GO" id="GO:0009279">
    <property type="term" value="C:cell outer membrane"/>
    <property type="evidence" value="ECO:0007669"/>
    <property type="project" value="UniProtKB-SubCell"/>
</dbReference>
<evidence type="ECO:0000313" key="9">
    <source>
        <dbReference type="Proteomes" id="UP000294498"/>
    </source>
</evidence>
<evidence type="ECO:0000256" key="4">
    <source>
        <dbReference type="ARBA" id="ARBA00023136"/>
    </source>
</evidence>
<evidence type="ECO:0000259" key="7">
    <source>
        <dbReference type="Pfam" id="PF14322"/>
    </source>
</evidence>
<dbReference type="InterPro" id="IPR011990">
    <property type="entry name" value="TPR-like_helical_dom_sf"/>
</dbReference>
<evidence type="ECO:0000256" key="2">
    <source>
        <dbReference type="ARBA" id="ARBA00006275"/>
    </source>
</evidence>
<dbReference type="AlphaFoldDB" id="A0A4R8DGY0"/>
<dbReference type="OrthoDB" id="5694214at2"/>
<evidence type="ECO:0000313" key="8">
    <source>
        <dbReference type="EMBL" id="TDW96941.1"/>
    </source>
</evidence>
<dbReference type="Pfam" id="PF14322">
    <property type="entry name" value="SusD-like_3"/>
    <property type="match status" value="1"/>
</dbReference>